<comment type="function">
    <text evidence="5">Involved in mitochondrial fission. Acts as an adapter protein required to form mitochondrial fission complexes. Formation of these complexes is required to promote constriction and fission of the mitochondrial compartment at a late step in mitochondrial division.</text>
</comment>
<dbReference type="PANTHER" id="PTHR22847">
    <property type="entry name" value="WD40 REPEAT PROTEIN"/>
    <property type="match status" value="1"/>
</dbReference>
<evidence type="ECO:0000256" key="5">
    <source>
        <dbReference type="ARBA" id="ARBA00043913"/>
    </source>
</evidence>
<dbReference type="InterPro" id="IPR036322">
    <property type="entry name" value="WD40_repeat_dom_sf"/>
</dbReference>
<dbReference type="GO" id="GO:1990234">
    <property type="term" value="C:transferase complex"/>
    <property type="evidence" value="ECO:0007669"/>
    <property type="project" value="UniProtKB-ARBA"/>
</dbReference>
<feature type="repeat" description="WD" evidence="6">
    <location>
        <begin position="258"/>
        <end position="289"/>
    </location>
</feature>
<keyword evidence="2" id="KW-0677">Repeat</keyword>
<dbReference type="SMART" id="SM00320">
    <property type="entry name" value="WD40"/>
    <property type="match status" value="6"/>
</dbReference>
<reference evidence="8" key="1">
    <citation type="submission" date="2021-02" db="EMBL/GenBank/DDBJ databases">
        <title>Genome sequence Cadophora malorum strain M34.</title>
        <authorList>
            <person name="Stefanovic E."/>
            <person name="Vu D."/>
            <person name="Scully C."/>
            <person name="Dijksterhuis J."/>
            <person name="Roader J."/>
            <person name="Houbraken J."/>
        </authorList>
    </citation>
    <scope>NUCLEOTIDE SEQUENCE</scope>
    <source>
        <strain evidence="8">M34</strain>
    </source>
</reference>
<comment type="caution">
    <text evidence="8">The sequence shown here is derived from an EMBL/GenBank/DDBJ whole genome shotgun (WGS) entry which is preliminary data.</text>
</comment>
<accession>A0A8H7TDU1</accession>
<evidence type="ECO:0000313" key="9">
    <source>
        <dbReference type="Proteomes" id="UP000664132"/>
    </source>
</evidence>
<keyword evidence="9" id="KW-1185">Reference proteome</keyword>
<dbReference type="InterPro" id="IPR015943">
    <property type="entry name" value="WD40/YVTN_repeat-like_dom_sf"/>
</dbReference>
<keyword evidence="1 6" id="KW-0853">WD repeat</keyword>
<gene>
    <name evidence="8" type="ORF">IFR04_007085</name>
</gene>
<sequence>MTGVKLQQLGATHAADLRGPSSFRAYACNALPEHIPFVSSSDDDIFQALLNFLSKRYVLAWIEYIAKESDIKRLILTGKELKQYVHRRSTDFPTTNKDMVLLAAWSIDLVRLVTYFGRNLSQSPSSIHNLIPPFCPPDSALRSQFRSSRRSITVNGLRKTAWDDCSSVIAYHQEYPNALACSSEQFAIGQRSGCIRIHDEITCQELQVLSHQQPIRLLRFGQQGTLLASVALKSVCVWNVKTWAREWFFEIETVCIDVSFLENDLLLLAASSDNRLVLWDLTTGACRHLESWIADLDEDFVTDHPLTAVIGGGSTMVAVAYRGHDAIVWDIENEKIHDIYGQDVGSLGPRSRKRPGIASVTSLLLSPFEERVLLAAGYNDGELVVFDTTDRRIQARTLANAHSLVSSPDGTMIACGNSAGMILIFEFETLKMIYRIVSKEYSIKSLVFSANSQRLIDIRGPYCRVWDPSALLRDNMENNSDTALISTPPQDYMVQDLDPAIFISAFVDCEQEKMVICGKIDGSICLYDGKTGEMEKVLVHNTCNSTITYLYYDSLGQILIAADIDGTVILCGIDGYGIISTNLSPNRESYKWITHPRNKTQLIFFAENAAHIFSWDTLERITLPAGIQLTGPVLLELFISSVTSCFDGEVIATTFAESLASGSRSKLFLWYTASFTIDSTTATPIPNYQPLADEVEKLIGSYARRLVFLHQDGWVCSADAQNFSAEFFDRHFFFPVDWLSTSGMGRLMLGVSGRTGNVVFVQGDELAVVLKGLDTFETGASRAKRPSISGSMRSEMHMVPSPV</sequence>
<evidence type="ECO:0000256" key="4">
    <source>
        <dbReference type="ARBA" id="ARBA00039789"/>
    </source>
</evidence>
<dbReference type="PROSITE" id="PS00678">
    <property type="entry name" value="WD_REPEATS_1"/>
    <property type="match status" value="1"/>
</dbReference>
<dbReference type="PROSITE" id="PS50082">
    <property type="entry name" value="WD_REPEATS_2"/>
    <property type="match status" value="1"/>
</dbReference>
<comment type="similarity">
    <text evidence="3">Belongs to the WD repeat MDV1/CAF4 family.</text>
</comment>
<dbReference type="InterPro" id="IPR001680">
    <property type="entry name" value="WD40_rpt"/>
</dbReference>
<dbReference type="InterPro" id="IPR019775">
    <property type="entry name" value="WD40_repeat_CS"/>
</dbReference>
<evidence type="ECO:0000256" key="2">
    <source>
        <dbReference type="ARBA" id="ARBA00022737"/>
    </source>
</evidence>
<dbReference type="OrthoDB" id="194358at2759"/>
<dbReference type="Proteomes" id="UP000664132">
    <property type="component" value="Unassembled WGS sequence"/>
</dbReference>
<evidence type="ECO:0000256" key="7">
    <source>
        <dbReference type="SAM" id="MobiDB-lite"/>
    </source>
</evidence>
<name>A0A8H7TDU1_9HELO</name>
<dbReference type="AlphaFoldDB" id="A0A8H7TDU1"/>
<evidence type="ECO:0000256" key="3">
    <source>
        <dbReference type="ARBA" id="ARBA00038415"/>
    </source>
</evidence>
<feature type="region of interest" description="Disordered" evidence="7">
    <location>
        <begin position="784"/>
        <end position="803"/>
    </location>
</feature>
<evidence type="ECO:0000256" key="1">
    <source>
        <dbReference type="ARBA" id="ARBA00022574"/>
    </source>
</evidence>
<evidence type="ECO:0000256" key="6">
    <source>
        <dbReference type="PROSITE-ProRule" id="PRU00221"/>
    </source>
</evidence>
<organism evidence="8 9">
    <name type="scientific">Cadophora malorum</name>
    <dbReference type="NCBI Taxonomy" id="108018"/>
    <lineage>
        <taxon>Eukaryota</taxon>
        <taxon>Fungi</taxon>
        <taxon>Dikarya</taxon>
        <taxon>Ascomycota</taxon>
        <taxon>Pezizomycotina</taxon>
        <taxon>Leotiomycetes</taxon>
        <taxon>Helotiales</taxon>
        <taxon>Ploettnerulaceae</taxon>
        <taxon>Cadophora</taxon>
    </lineage>
</organism>
<evidence type="ECO:0000313" key="8">
    <source>
        <dbReference type="EMBL" id="KAG4419775.1"/>
    </source>
</evidence>
<protein>
    <recommendedName>
        <fullName evidence="4">Mitochondrial division protein 1</fullName>
    </recommendedName>
</protein>
<dbReference type="EMBL" id="JAFJYH010000098">
    <property type="protein sequence ID" value="KAG4419775.1"/>
    <property type="molecule type" value="Genomic_DNA"/>
</dbReference>
<proteinExistence type="inferred from homology"/>
<dbReference type="Gene3D" id="2.130.10.10">
    <property type="entry name" value="YVTN repeat-like/Quinoprotein amine dehydrogenase"/>
    <property type="match status" value="2"/>
</dbReference>
<dbReference type="SUPFAM" id="SSF50978">
    <property type="entry name" value="WD40 repeat-like"/>
    <property type="match status" value="1"/>
</dbReference>
<dbReference type="PANTHER" id="PTHR22847:SF637">
    <property type="entry name" value="WD REPEAT DOMAIN 5B"/>
    <property type="match status" value="1"/>
</dbReference>